<keyword evidence="3" id="KW-1185">Reference proteome</keyword>
<dbReference type="Pfam" id="PF10091">
    <property type="entry name" value="Glycoamylase"/>
    <property type="match status" value="1"/>
</dbReference>
<reference evidence="2 3" key="1">
    <citation type="submission" date="2019-01" db="EMBL/GenBank/DDBJ databases">
        <authorList>
            <consortium name="Pathogen Informatics"/>
        </authorList>
    </citation>
    <scope>NUCLEOTIDE SEQUENCE [LARGE SCALE GENOMIC DNA]</scope>
    <source>
        <strain evidence="2 3">NCTC10138</strain>
    </source>
</reference>
<dbReference type="RefSeq" id="WP_026390230.1">
    <property type="nucleotide sequence ID" value="NZ_LR215048.1"/>
</dbReference>
<dbReference type="STRING" id="1278311.GCA_000428705_00585"/>
<evidence type="ECO:0000259" key="1">
    <source>
        <dbReference type="Pfam" id="PF10091"/>
    </source>
</evidence>
<gene>
    <name evidence="2" type="ORF">NCTC10138_01610</name>
</gene>
<dbReference type="AlphaFoldDB" id="A0A449BFJ2"/>
<evidence type="ECO:0000313" key="2">
    <source>
        <dbReference type="EMBL" id="VEU81212.1"/>
    </source>
</evidence>
<proteinExistence type="predicted"/>
<organism evidence="2 3">
    <name type="scientific">Haploplasma axanthum</name>
    <name type="common">Acholeplasma axanthum</name>
    <dbReference type="NCBI Taxonomy" id="29552"/>
    <lineage>
        <taxon>Bacteria</taxon>
        <taxon>Bacillati</taxon>
        <taxon>Mycoplasmatota</taxon>
        <taxon>Mollicutes</taxon>
        <taxon>Acholeplasmatales</taxon>
        <taxon>Acholeplasmataceae</taxon>
        <taxon>Haploplasma</taxon>
    </lineage>
</organism>
<dbReference type="EMBL" id="LR215048">
    <property type="protein sequence ID" value="VEU81212.1"/>
    <property type="molecule type" value="Genomic_DNA"/>
</dbReference>
<dbReference type="Proteomes" id="UP000289841">
    <property type="component" value="Chromosome"/>
</dbReference>
<name>A0A449BFJ2_HAPAX</name>
<dbReference type="Gene3D" id="1.50.10.140">
    <property type="match status" value="1"/>
</dbReference>
<dbReference type="KEGG" id="aaxa:NCTC10138_01610"/>
<sequence>MKKIIIFTVLLLTTLVLVSCAKKPKDEGLDVIYEESRLAFNYFWETSNTNEKSEGYGLVRDRYSGNSTIASVAAVGFGLAAIPAGVENGWITKEEGQKRALGTLNTLLKMETVSGFYYHFVNLHTGKREWQSEVSVIDTGLLIAGAIVAGEYFKGDILDKAIEIYDAVNWDFYINKGRKMFYMSYKPEQGHSGAWDHVAEQLILYVLAAGAPTYKTDDSLYKTVKNIAKQSYTGRYTSTKNPELSVSENFYYNYDGSLFQYQFSHAFVDFRNIVDAEGTNWFDNSVLATKAHYAFVQDESEKYLTYNKNSWGISAGDGPGEYRAYGGRPAKNNTHNGTVAPYAAIASINYMTEEAKNAAVYFKTLEKLNGEFGFKDSFNLGPVDPNYNPVLAAKIPDGGWFASDYIGIDKGITLLMVENYRNDLIWNLFMQNEYIKSGLEVLGFKNK</sequence>
<accession>A0A449BFJ2</accession>
<feature type="domain" description="Glycoamylase-like" evidence="1">
    <location>
        <begin position="195"/>
        <end position="432"/>
    </location>
</feature>
<protein>
    <submittedName>
        <fullName evidence="2">Uncharacterized protein conserved in bacteria</fullName>
    </submittedName>
</protein>
<evidence type="ECO:0000313" key="3">
    <source>
        <dbReference type="Proteomes" id="UP000289841"/>
    </source>
</evidence>
<dbReference type="PROSITE" id="PS51257">
    <property type="entry name" value="PROKAR_LIPOPROTEIN"/>
    <property type="match status" value="1"/>
</dbReference>
<dbReference type="OrthoDB" id="5937621at2"/>
<dbReference type="InterPro" id="IPR019282">
    <property type="entry name" value="Glycoamylase-like_cons_dom"/>
</dbReference>